<name>A0A8K0DZD4_9ROSA</name>
<dbReference type="AlphaFoldDB" id="A0A8K0DZD4"/>
<dbReference type="GO" id="GO:1900864">
    <property type="term" value="P:mitochondrial RNA modification"/>
    <property type="evidence" value="ECO:0007669"/>
    <property type="project" value="TreeGrafter"/>
</dbReference>
<gene>
    <name evidence="1" type="ORF">FNV43_RR20260</name>
</gene>
<dbReference type="GO" id="GO:0005739">
    <property type="term" value="C:mitochondrion"/>
    <property type="evidence" value="ECO:0007669"/>
    <property type="project" value="GOC"/>
</dbReference>
<dbReference type="EMBL" id="VOIH02000009">
    <property type="protein sequence ID" value="KAF3437506.1"/>
    <property type="molecule type" value="Genomic_DNA"/>
</dbReference>
<evidence type="ECO:0000313" key="2">
    <source>
        <dbReference type="Proteomes" id="UP000796880"/>
    </source>
</evidence>
<accession>A0A8K0DZD4</accession>
<dbReference type="PANTHER" id="PTHR47928:SF28">
    <property type="entry name" value="OS01G0545900 PROTEIN"/>
    <property type="match status" value="1"/>
</dbReference>
<dbReference type="InterPro" id="IPR050421">
    <property type="entry name" value="PPR"/>
</dbReference>
<proteinExistence type="predicted"/>
<keyword evidence="2" id="KW-1185">Reference proteome</keyword>
<reference evidence="1" key="1">
    <citation type="submission" date="2020-03" db="EMBL/GenBank/DDBJ databases">
        <title>A high-quality chromosome-level genome assembly of a woody plant with both climbing and erect habits, Rhamnella rubrinervis.</title>
        <authorList>
            <person name="Lu Z."/>
            <person name="Yang Y."/>
            <person name="Zhu X."/>
            <person name="Sun Y."/>
        </authorList>
    </citation>
    <scope>NUCLEOTIDE SEQUENCE</scope>
    <source>
        <strain evidence="1">BYM</strain>
        <tissue evidence="1">Leaf</tissue>
    </source>
</reference>
<dbReference type="OrthoDB" id="185373at2759"/>
<protein>
    <submittedName>
        <fullName evidence="1">Uncharacterized protein</fullName>
    </submittedName>
</protein>
<dbReference type="Proteomes" id="UP000796880">
    <property type="component" value="Unassembled WGS sequence"/>
</dbReference>
<organism evidence="1 2">
    <name type="scientific">Rhamnella rubrinervis</name>
    <dbReference type="NCBI Taxonomy" id="2594499"/>
    <lineage>
        <taxon>Eukaryota</taxon>
        <taxon>Viridiplantae</taxon>
        <taxon>Streptophyta</taxon>
        <taxon>Embryophyta</taxon>
        <taxon>Tracheophyta</taxon>
        <taxon>Spermatophyta</taxon>
        <taxon>Magnoliopsida</taxon>
        <taxon>eudicotyledons</taxon>
        <taxon>Gunneridae</taxon>
        <taxon>Pentapetalae</taxon>
        <taxon>rosids</taxon>
        <taxon>fabids</taxon>
        <taxon>Rosales</taxon>
        <taxon>Rhamnaceae</taxon>
        <taxon>rhamnoid group</taxon>
        <taxon>Rhamneae</taxon>
        <taxon>Rhamnella</taxon>
    </lineage>
</organism>
<dbReference type="PANTHER" id="PTHR47928">
    <property type="entry name" value="REPEAT-CONTAINING PROTEIN, PUTATIVE-RELATED"/>
    <property type="match status" value="1"/>
</dbReference>
<evidence type="ECO:0000313" key="1">
    <source>
        <dbReference type="EMBL" id="KAF3437506.1"/>
    </source>
</evidence>
<sequence>MALSRWQEYFQTNDQEFGIQPRAEHYVHMVKLGMGELEEAYNLILSLPNSWTRIWGALLSCCDACGNPEMAESVAKGSLEIIRKLFLQISGPSWTRPVRCRLLERLVVDSNTQNI</sequence>
<comment type="caution">
    <text evidence="1">The sequence shown here is derived from an EMBL/GenBank/DDBJ whole genome shotgun (WGS) entry which is preliminary data.</text>
</comment>